<evidence type="ECO:0000313" key="7">
    <source>
        <dbReference type="Proteomes" id="UP001190700"/>
    </source>
</evidence>
<keyword evidence="4" id="KW-0175">Coiled coil</keyword>
<feature type="repeat" description="ANK" evidence="3">
    <location>
        <begin position="2290"/>
        <end position="2312"/>
    </location>
</feature>
<dbReference type="Proteomes" id="UP001190700">
    <property type="component" value="Unassembled WGS sequence"/>
</dbReference>
<evidence type="ECO:0000256" key="1">
    <source>
        <dbReference type="ARBA" id="ARBA00022737"/>
    </source>
</evidence>
<dbReference type="PROSITE" id="PS50088">
    <property type="entry name" value="ANK_REPEAT"/>
    <property type="match status" value="3"/>
</dbReference>
<dbReference type="PANTHER" id="PTHR24198">
    <property type="entry name" value="ANKYRIN REPEAT AND PROTEIN KINASE DOMAIN-CONTAINING PROTEIN"/>
    <property type="match status" value="1"/>
</dbReference>
<evidence type="ECO:0000256" key="4">
    <source>
        <dbReference type="SAM" id="Coils"/>
    </source>
</evidence>
<organism evidence="6 7">
    <name type="scientific">Cymbomonas tetramitiformis</name>
    <dbReference type="NCBI Taxonomy" id="36881"/>
    <lineage>
        <taxon>Eukaryota</taxon>
        <taxon>Viridiplantae</taxon>
        <taxon>Chlorophyta</taxon>
        <taxon>Pyramimonadophyceae</taxon>
        <taxon>Pyramimonadales</taxon>
        <taxon>Pyramimonadaceae</taxon>
        <taxon>Cymbomonas</taxon>
    </lineage>
</organism>
<feature type="region of interest" description="Disordered" evidence="5">
    <location>
        <begin position="2324"/>
        <end position="2354"/>
    </location>
</feature>
<evidence type="ECO:0000256" key="2">
    <source>
        <dbReference type="ARBA" id="ARBA00023043"/>
    </source>
</evidence>
<dbReference type="InterPro" id="IPR002110">
    <property type="entry name" value="Ankyrin_rpt"/>
</dbReference>
<evidence type="ECO:0000256" key="5">
    <source>
        <dbReference type="SAM" id="MobiDB-lite"/>
    </source>
</evidence>
<dbReference type="SUPFAM" id="SSF48403">
    <property type="entry name" value="Ankyrin repeat"/>
    <property type="match status" value="3"/>
</dbReference>
<dbReference type="InterPro" id="IPR027417">
    <property type="entry name" value="P-loop_NTPase"/>
</dbReference>
<keyword evidence="7" id="KW-1185">Reference proteome</keyword>
<comment type="caution">
    <text evidence="6">The sequence shown here is derived from an EMBL/GenBank/DDBJ whole genome shotgun (WGS) entry which is preliminary data.</text>
</comment>
<feature type="repeat" description="ANK" evidence="3">
    <location>
        <begin position="2483"/>
        <end position="2515"/>
    </location>
</feature>
<feature type="compositionally biased region" description="Basic and acidic residues" evidence="5">
    <location>
        <begin position="32"/>
        <end position="42"/>
    </location>
</feature>
<evidence type="ECO:0000256" key="3">
    <source>
        <dbReference type="PROSITE-ProRule" id="PRU00023"/>
    </source>
</evidence>
<dbReference type="Pfam" id="PF06101">
    <property type="entry name" value="Vps62"/>
    <property type="match status" value="1"/>
</dbReference>
<sequence length="3671" mass="397752">MAGGLLKGCFGPTRSKGKRDKRENVGDVQEQISRKLGLDKSKSQPITNEINSSDRGKFEITSFNDGNAAGNDWNPFPCNVMRLFESEAEALAAHAESVSDEESFRRVMCALQFFTGSALAVGGAVEAAHVIAFENIVGHLLDALYLLCRHRGAFPGGTRVRQRVAETLHKCVDKLYDWYVVQKKRKAIPSSDKAQWGEKVTAWSKIAEVLVSYAQALQKDAAVGTGLLYEALCIQQGIAMLKDETKEGLAIAGTMGMELGRSVLSMKPSPEFIGAIAEGVKFGFKQIAKERDGRLFELIFYINTFFWQVRTALQDPQAGVADIIQCLLDMEAQLLGTAPQWQVAYAWQMMLTELVVSKTGAISFKEVEAAVASEGIESERACTLQAQQAWDLMVAKQWLVPPHGLEAGSLKDGVVGVVTGISSGMVGPKPLTQKLRSIVLRDCQPIPFQLRTFILKGLEQEAGAPLSPSAPAAEGDDAPSFRGLLGFVDFDGSLEEDTEDWGKTLTSGLLKASTSVASMAMAGQSPVEAVFGALEERLEEAAHTVVSQQALIVGKIAPKVGAAMVRARKVGGMSVQLTEAPDDGLATTSSKLDRRRAALPLLIRELRQLQKCLNAMKTGVQAADRMLGEASGLADGALSRLSQGAASLQKLACCDAREVTAEIARRMIGQLTGGALLDALLRGLREAALDPVKTAVRLMEAKHTTCAAALRKMEEAVSSGSRTMYSLQLEEVRKVAEDYESQAKEMRGALLEPREACRLVVSRLRGLLEHWESLVSRFSGGAAKAMRKGLAMAKGPLLKKALKLLEKGVDDVLEPCVGAFGEAPSLLRDTVRQIGEHDPVGDGTDTNKAAAAGMAVRSQLSVTLGSMGGAMEELRRVAKQGEGGLEELLQQIRGAVTAAVGELEEAGKEGLAAMEAAVVDEAGGVVAELVGGLAGPEFERARLSVMRLSGATEQLAGALNEEQKRFVHSAREWLGGLAMPDVSVTLEEMVQALEVLSRAAQDLVGGENASLTFVEAGLLQQATKVKEVQAQMVTAFQAPPPIEVGEGGGSQVRGLMQEIVAELQPVRKLLTDVMQAMPDPQALMEAAEEAKDVLAEVVEEQLGSLAEGASELLSQFGVDEDDAAMLLTTAVSGIQLTLGALVTDDAWRVREGVVNSLHVLQYTFEEDADHQQEAEGLVESVQQALVWRRAMETRTEVIKAINYPGAAQGMQRALQENWESQKEKVQAAMEESMRRVEELSQQAAETESPEERKALWAEYKEAQEELEVRLGNLGGMEQQLGTAINFLKDMQKTLFRMEQKLAEISEQVAEIGVAVRYLAGRPIDEVFTMHVAKMRVKQAAAQKEVYIPLQAQRMHFDKDGRSLDSAASDLLQHTMEFIHREQQGELLLISGYSGSGKTTFMDRVLMNRLWEEFEIASRTPGQTPYVPLYCSLPLLKQPLTDLIEESLEKQFYFDTPQIREWKDALLYDPPRYGLVLVLDSYDELKMEYFEKNLYDSNDVEEKALLHKVIVTCRAEPLNGQQDYTNWFKPMQTTNAEFDALAAFSEFRIAPFDNRLEEYVCAHSAHEFVYHVLPPGLSVAMPEIPLGQDSVLLLKGAGFENDQMCEELAALHGMLGAGTAAASAAQDSTRLYAAAADIFQQLSNRHKGEIPDSHLAMWALVAGAGKCAAAPLGPEEHEGEAVIPAEILEKARLRWTAQDYLDNVRRLPELVVLLSTPFMMEITTQILQRILRGAGEEQELKKQVLATFSTRGEQVWKALRTHKIIQKLPEIQRLLEESGSQCPILERISELEPDERRRLRFSLRRKPITRYLIYTQFLGFWFEREVHKHLKRSSGVQPADLLWDVQEYSKRLAVKMLSQNLSKVVYDQRGGLFRTENEWDRFFIDSEQLRLVRQSAPLRSTNNAHSFIHKSVQEYLVASQLLDELNNTNEGATSTDWMLKACEYLGATFSRGNALDDLKLGSEQLKRYLLEAVAKTGGKEGKVADHNRRRKRLQECLQCLEKGSLNSLDVSSEEAVIDFVADRLLMDTELAGQFRVAAGLAQTFPTQLQGARENIWQILQMPLPRREGHTLLMQAVKNDARELLTQVLDVAHCLSSERGMAEYVHQASKAGVCAVHLCARYGHVGALDCLLSSRPFSTDLEAAKQLLHWETNPNHTSTGVYEHFATKQTPLHVASLFGQTEFAERLLNEIHKSGIISPSPLLLMEDARGRTPLHLCALRGHVDAARLLMAKCQSLGSTRPALLEAIDCDEWTPLHHAAAHGSEPTAKALISAATDDEGLDPSEYAARRNVDGETALHLAAKAGNSKVMRTLLDAVSGAKLFSVPGGEAATTSEARDRTADPAASVPAEGGKGKALGGKGKALLAQYLADTTSKRETALHLAAQGGHVKSLVVLLSAAPPEPLLRAAREVDERTAVHLAAAGGHAAALGELLRFSEAEAAVAVTDAFELTPLHLAALQDSACLQMLLKAAGRSKLMDLLASPDQHGWTALHFASAVGSAESVRVILQSAKSPQAKARLLYSFARSHSSVQERALGPSFTPLQLAAVLDHPEVVSLLLAAAPDSMTYANLASPDPCFSNAAFSADSEGAVTSSPGSPASSAHATFPSSLELALVLPFNSDRPLEASSIMAILKGEGLATYQLKGEDVAMFAMNATSKRKLQEALDMGVLPLLLPFAPPRLQLLHAVLLGDLPAAQKALEKGALASSVYWHGVSALQAACLRGDAAVVGALLKAAGGAADVVLTQDREECGPIHTAIFCRYPEVCALLLRHVASAVSAQGGRHGSCGAMQELAVLRGPRGRTPLMYLCESGWHELVGVLLKGCKAPAEVDVPMVDAHTAEEIFGLLLAAQQGHVEVVQALLDAVKEMDASSDEAGVFEYLTQETAGGDSALSVAAGNGDVKLVALLLEAAGERRAEYARGRAGVEACGGRRPLIWAAQPRREVQCLLLEALESPSAANTSGTVHALETSAMTWDAAAPALLTMLAKSGVQRGQLLYIDAQVDTLTALPTLAAFYSPALPGRGPLELQYHKQETSEYGWDTFYSKAAEACKAHPMSTRAITSSCAAAGAAVTFCFWDKNVEEDREAQVTPEGHDIQVLEVRGNSPGEWDAAAGELVAQLEKAGVRRGQLLAVDAHCSSNFGKPIFSAHFAASLPDQGPLDLHFHGQHTDVYGWDDFYRIAASLVDNPRRVREGPGSVVNITGSCSIGSSAALYVFWHGGPNVEEAAPVEGDLLDVQYVEARAAGDSWTEAAEAVIAKLQELNVRRGQILSIDAHNNDPDHDAIFSAHFCRGAPPCAHLNSEPWCQKIGHISMGPSLGQLRRCGGALPACYWAKETLDLVARCGSRSTNQTAAMLVVLFAGLPDKGELRVSFHSQELSENSWEIIYRLAEKAVAGCDKDDVISITGAGTEDGTAVYFAFMYDRSPSCFVPAEDFHLLYEDRGCGASEDLSIWRPVLEPGCVLLGDHVKLGYGAPTAGVCTGSTAHDSEAFARPQSYHLEWHQPNGRQQLWVWRAEPPPGYVALGVVCTLTKHAPRVDLMRCVRQDLAAPLSVGGPEMMWNYKTEPLEEDTYLAGEGSGAFWGLPLGLAAGQGSTQMDQRQPSFPVHTVRNPGLQHIQHVEVRAPAWPSAADALQAALTEAGVRRGQIVSIDAHCNHPDHASPIFRCSWAPQTANDTM</sequence>
<evidence type="ECO:0000313" key="6">
    <source>
        <dbReference type="EMBL" id="KAK3263861.1"/>
    </source>
</evidence>
<dbReference type="InterPro" id="IPR009291">
    <property type="entry name" value="Vps62"/>
</dbReference>
<reference evidence="6 7" key="1">
    <citation type="journal article" date="2015" name="Genome Biol. Evol.">
        <title>Comparative Genomics of a Bacterivorous Green Alga Reveals Evolutionary Causalities and Consequences of Phago-Mixotrophic Mode of Nutrition.</title>
        <authorList>
            <person name="Burns J.A."/>
            <person name="Paasch A."/>
            <person name="Narechania A."/>
            <person name="Kim E."/>
        </authorList>
    </citation>
    <scope>NUCLEOTIDE SEQUENCE [LARGE SCALE GENOMIC DNA]</scope>
    <source>
        <strain evidence="6 7">PLY_AMNH</strain>
    </source>
</reference>
<feature type="repeat" description="ANK" evidence="3">
    <location>
        <begin position="2207"/>
        <end position="2228"/>
    </location>
</feature>
<gene>
    <name evidence="6" type="ORF">CYMTET_27367</name>
</gene>
<dbReference type="Gene3D" id="1.25.40.20">
    <property type="entry name" value="Ankyrin repeat-containing domain"/>
    <property type="match status" value="5"/>
</dbReference>
<keyword evidence="2 3" id="KW-0040">ANK repeat</keyword>
<dbReference type="PROSITE" id="PS50297">
    <property type="entry name" value="ANK_REP_REGION"/>
    <property type="match status" value="2"/>
</dbReference>
<dbReference type="Gene3D" id="3.40.50.300">
    <property type="entry name" value="P-loop containing nucleotide triphosphate hydrolases"/>
    <property type="match status" value="1"/>
</dbReference>
<keyword evidence="1" id="KW-0677">Repeat</keyword>
<name>A0AAE0FPY2_9CHLO</name>
<dbReference type="Pfam" id="PF12796">
    <property type="entry name" value="Ank_2"/>
    <property type="match status" value="3"/>
</dbReference>
<proteinExistence type="predicted"/>
<dbReference type="InterPro" id="IPR036770">
    <property type="entry name" value="Ankyrin_rpt-contain_sf"/>
</dbReference>
<evidence type="ECO:0008006" key="8">
    <source>
        <dbReference type="Google" id="ProtNLM"/>
    </source>
</evidence>
<dbReference type="PANTHER" id="PTHR24198:SF165">
    <property type="entry name" value="ANKYRIN REPEAT-CONTAINING PROTEIN-RELATED"/>
    <property type="match status" value="1"/>
</dbReference>
<feature type="region of interest" description="Disordered" evidence="5">
    <location>
        <begin position="1"/>
        <end position="51"/>
    </location>
</feature>
<protein>
    <recommendedName>
        <fullName evidence="8">NACHT domain-containing protein</fullName>
    </recommendedName>
</protein>
<dbReference type="EMBL" id="LGRX02014990">
    <property type="protein sequence ID" value="KAK3263861.1"/>
    <property type="molecule type" value="Genomic_DNA"/>
</dbReference>
<accession>A0AAE0FPY2</accession>
<dbReference type="SMART" id="SM00248">
    <property type="entry name" value="ANK"/>
    <property type="match status" value="16"/>
</dbReference>
<feature type="coiled-coil region" evidence="4">
    <location>
        <begin position="1211"/>
        <end position="1242"/>
    </location>
</feature>